<name>A0ACB8HLN8_9BRYO</name>
<accession>A0ACB8HLN8</accession>
<comment type="caution">
    <text evidence="1">The sequence shown here is derived from an EMBL/GenBank/DDBJ whole genome shotgun (WGS) entry which is preliminary data.</text>
</comment>
<dbReference type="EMBL" id="CM038913">
    <property type="protein sequence ID" value="KAH9557157.1"/>
    <property type="molecule type" value="Genomic_DNA"/>
</dbReference>
<reference evidence="2" key="1">
    <citation type="journal article" date="2022" name="New Phytol.">
        <title>Phylogenomic structure and speciation in an emerging model: the Sphagnum magellanicum complex (Bryophyta).</title>
        <authorList>
            <person name="Shaw A.J."/>
            <person name="Piatkowski B."/>
            <person name="Duffy A.M."/>
            <person name="Aguero B."/>
            <person name="Imwattana K."/>
            <person name="Nieto-Lugilde M."/>
            <person name="Healey A."/>
            <person name="Weston D.J."/>
            <person name="Patel M.N."/>
            <person name="Schmutz J."/>
            <person name="Grimwood J."/>
            <person name="Yavitt J.B."/>
            <person name="Hassel K."/>
            <person name="Stenoien H.K."/>
            <person name="Flatberg K.I."/>
            <person name="Bickford C.P."/>
            <person name="Hicks K.A."/>
        </authorList>
    </citation>
    <scope>NUCLEOTIDE SEQUENCE [LARGE SCALE GENOMIC DNA]</scope>
</reference>
<evidence type="ECO:0000313" key="2">
    <source>
        <dbReference type="Proteomes" id="UP000828922"/>
    </source>
</evidence>
<sequence length="361" mass="38620">MAPLGCLQSQVLLSCCRPQFVALCQNSALYSACPTSSFLIHTTSSSSSSLLLTSSQGFSSSQWSSFLYSPVSGNNVQSQSVPFINSSRCGRCGWDFATLAHLEKQAWKPSCRSRNSQQHRSLRLIAKANDSMADDSLPSEMSLENALKLLGVREGASFEEILAAKKIMVENCSEDQARITQVEAAYDMLLMQSLSLRRAGKVMDSTIRYADVKKAKSPVSGSGPEWLRTALKNTPVAFQIPSSSVIGTQTGVYLALGVWMFASGLTSTQNESSLSAGADVPGIILAIGFGLSLYFLCKQNLKLGKATLITVAGLFVGAGLGGLVESWLQVDIVPVLGIGSPAVVVSEFVLFSLWASSLYLR</sequence>
<protein>
    <submittedName>
        <fullName evidence="1">Uncharacterized protein</fullName>
    </submittedName>
</protein>
<proteinExistence type="predicted"/>
<organism evidence="1 2">
    <name type="scientific">Sphagnum magellanicum</name>
    <dbReference type="NCBI Taxonomy" id="128215"/>
    <lineage>
        <taxon>Eukaryota</taxon>
        <taxon>Viridiplantae</taxon>
        <taxon>Streptophyta</taxon>
        <taxon>Embryophyta</taxon>
        <taxon>Bryophyta</taxon>
        <taxon>Sphagnophytina</taxon>
        <taxon>Sphagnopsida</taxon>
        <taxon>Sphagnales</taxon>
        <taxon>Sphagnaceae</taxon>
        <taxon>Sphagnum</taxon>
    </lineage>
</organism>
<gene>
    <name evidence="1" type="ORF">CY35_07G070100</name>
</gene>
<dbReference type="Proteomes" id="UP000828922">
    <property type="component" value="Linkage Group LG07"/>
</dbReference>
<evidence type="ECO:0000313" key="1">
    <source>
        <dbReference type="EMBL" id="KAH9557157.1"/>
    </source>
</evidence>
<keyword evidence="2" id="KW-1185">Reference proteome</keyword>